<gene>
    <name evidence="2" type="ORF">NEOLEDRAFT_1178982</name>
</gene>
<name>A0A165SB59_9AGAM</name>
<dbReference type="InterPro" id="IPR011333">
    <property type="entry name" value="SKP1/BTB/POZ_sf"/>
</dbReference>
<dbReference type="SUPFAM" id="SSF54695">
    <property type="entry name" value="POZ domain"/>
    <property type="match status" value="1"/>
</dbReference>
<feature type="domain" description="BTB" evidence="1">
    <location>
        <begin position="14"/>
        <end position="85"/>
    </location>
</feature>
<protein>
    <recommendedName>
        <fullName evidence="1">BTB domain-containing protein</fullName>
    </recommendedName>
</protein>
<dbReference type="InterPro" id="IPR000210">
    <property type="entry name" value="BTB/POZ_dom"/>
</dbReference>
<dbReference type="CDD" id="cd18186">
    <property type="entry name" value="BTB_POZ_ZBTB_KLHL-like"/>
    <property type="match status" value="1"/>
</dbReference>
<evidence type="ECO:0000313" key="2">
    <source>
        <dbReference type="EMBL" id="KZT24907.1"/>
    </source>
</evidence>
<dbReference type="Gene3D" id="3.30.710.10">
    <property type="entry name" value="Potassium Channel Kv1.1, Chain A"/>
    <property type="match status" value="1"/>
</dbReference>
<sequence length="152" mass="17502">MSASPTRHPTLYFEDGSMVLRAQHLSGELIFFKVHKTVLSMHSEIFRDMFILPSPSPRESYDGVSLLVLQDNAEELASFLACLYDPIHMTGKIDRAKPFWQGAMCLATKYFATPIRSAIIRGLEQQWPTTFREWEQLERRKLTLHDSEGDPE</sequence>
<organism evidence="2 3">
    <name type="scientific">Neolentinus lepideus HHB14362 ss-1</name>
    <dbReference type="NCBI Taxonomy" id="1314782"/>
    <lineage>
        <taxon>Eukaryota</taxon>
        <taxon>Fungi</taxon>
        <taxon>Dikarya</taxon>
        <taxon>Basidiomycota</taxon>
        <taxon>Agaricomycotina</taxon>
        <taxon>Agaricomycetes</taxon>
        <taxon>Gloeophyllales</taxon>
        <taxon>Gloeophyllaceae</taxon>
        <taxon>Neolentinus</taxon>
    </lineage>
</organism>
<dbReference type="Pfam" id="PF00651">
    <property type="entry name" value="BTB"/>
    <property type="match status" value="1"/>
</dbReference>
<dbReference type="Proteomes" id="UP000076761">
    <property type="component" value="Unassembled WGS sequence"/>
</dbReference>
<keyword evidence="3" id="KW-1185">Reference proteome</keyword>
<evidence type="ECO:0000313" key="3">
    <source>
        <dbReference type="Proteomes" id="UP000076761"/>
    </source>
</evidence>
<proteinExistence type="predicted"/>
<accession>A0A165SB59</accession>
<dbReference type="EMBL" id="KV425575">
    <property type="protein sequence ID" value="KZT24907.1"/>
    <property type="molecule type" value="Genomic_DNA"/>
</dbReference>
<reference evidence="2 3" key="1">
    <citation type="journal article" date="2016" name="Mol. Biol. Evol.">
        <title>Comparative Genomics of Early-Diverging Mushroom-Forming Fungi Provides Insights into the Origins of Lignocellulose Decay Capabilities.</title>
        <authorList>
            <person name="Nagy L.G."/>
            <person name="Riley R."/>
            <person name="Tritt A."/>
            <person name="Adam C."/>
            <person name="Daum C."/>
            <person name="Floudas D."/>
            <person name="Sun H."/>
            <person name="Yadav J.S."/>
            <person name="Pangilinan J."/>
            <person name="Larsson K.H."/>
            <person name="Matsuura K."/>
            <person name="Barry K."/>
            <person name="Labutti K."/>
            <person name="Kuo R."/>
            <person name="Ohm R.A."/>
            <person name="Bhattacharya S.S."/>
            <person name="Shirouzu T."/>
            <person name="Yoshinaga Y."/>
            <person name="Martin F.M."/>
            <person name="Grigoriev I.V."/>
            <person name="Hibbett D.S."/>
        </authorList>
    </citation>
    <scope>NUCLEOTIDE SEQUENCE [LARGE SCALE GENOMIC DNA]</scope>
    <source>
        <strain evidence="2 3">HHB14362 ss-1</strain>
    </source>
</reference>
<evidence type="ECO:0000259" key="1">
    <source>
        <dbReference type="PROSITE" id="PS50097"/>
    </source>
</evidence>
<dbReference type="PROSITE" id="PS50097">
    <property type="entry name" value="BTB"/>
    <property type="match status" value="1"/>
</dbReference>
<dbReference type="InParanoid" id="A0A165SB59"/>
<dbReference type="OrthoDB" id="3268787at2759"/>
<dbReference type="AlphaFoldDB" id="A0A165SB59"/>